<dbReference type="PANTHER" id="PTHR12066">
    <property type="entry name" value="TELOMERASE REVERSE TRANSCRIPTASE"/>
    <property type="match status" value="1"/>
</dbReference>
<dbReference type="PANTHER" id="PTHR12066:SF0">
    <property type="entry name" value="TELOMERASE REVERSE TRANSCRIPTASE"/>
    <property type="match status" value="1"/>
</dbReference>
<dbReference type="Proteomes" id="UP000243052">
    <property type="component" value="Chromosome v"/>
</dbReference>
<organism evidence="15 16">
    <name type="scientific">Eremothecium sinecaudum</name>
    <dbReference type="NCBI Taxonomy" id="45286"/>
    <lineage>
        <taxon>Eukaryota</taxon>
        <taxon>Fungi</taxon>
        <taxon>Dikarya</taxon>
        <taxon>Ascomycota</taxon>
        <taxon>Saccharomycotina</taxon>
        <taxon>Saccharomycetes</taxon>
        <taxon>Saccharomycetales</taxon>
        <taxon>Saccharomycetaceae</taxon>
        <taxon>Eremothecium</taxon>
    </lineage>
</organism>
<keyword evidence="8 13" id="KW-0460">Magnesium</keyword>
<comment type="catalytic activity">
    <reaction evidence="12 13">
        <text>DNA(n) + a 2'-deoxyribonucleoside 5'-triphosphate = DNA(n+1) + diphosphate</text>
        <dbReference type="Rhea" id="RHEA:22508"/>
        <dbReference type="Rhea" id="RHEA-COMP:17339"/>
        <dbReference type="Rhea" id="RHEA-COMP:17340"/>
        <dbReference type="ChEBI" id="CHEBI:33019"/>
        <dbReference type="ChEBI" id="CHEBI:61560"/>
        <dbReference type="ChEBI" id="CHEBI:173112"/>
        <dbReference type="EC" id="2.7.7.49"/>
    </reaction>
</comment>
<evidence type="ECO:0000256" key="3">
    <source>
        <dbReference type="ARBA" id="ARBA00016182"/>
    </source>
</evidence>
<dbReference type="OrthoDB" id="289721at2759"/>
<dbReference type="Pfam" id="PF12009">
    <property type="entry name" value="Telomerase_RBD"/>
    <property type="match status" value="1"/>
</dbReference>
<dbReference type="RefSeq" id="XP_017988498.1">
    <property type="nucleotide sequence ID" value="XM_018133009.1"/>
</dbReference>
<sequence length="853" mass="100062">MKCLEEFINDDLPERIEVNKNQLWALRSINCLKDLLKTHFIIENPRRYPLPQTSSEHGKMIDQCVVFLVTNKLFDNVLTYGYNIANNLQLNASIHCDSINSSIATLKTGVWELLHEAIGTRNFVFLVINCSIFCYYGSYFKQIVGNAMNEPNSPPIWYKNKENRLAIRSKRREDVGNTAFLYRNYCIIKWDKLLAGDMRSLRLEIFESKDMENAMVDLLISKMLQNTKRIKYMRIINSICPRKFVKSLKTNLDAQTNVKSVTRLIIILIDKLIPLQLFGNQKNKAVILKRVSELLLLNVNSKIPFEYLTKGIKLKDVGWLDCKSGNPRYELQRRRYLMEQFLDWLYRKFLPRIVSSIFYATEISSQVSVVYYRQDDWRDLSLPFLASYFGNYLEVNRHCTIHDSFKRSEYNHKNLRLIPKKAKDEFRVIAVPYKGVYEDDKYEYDEYIKTTIKPIHHILGYLRETRETHFEKLSSPMQIGKAIKNFKTTLIEKYGKIPPLYYVKFDIATCYDSIPKHKVFKIVDKLVGDCKDFYIRKITVYDTKTHVIKHHNVVNGHLKMKQRCIIIDKVQTIRLSKQDIFNTLSMEIEKTAFRYYNKCYLRKNGLFQGSQLSSCIVDIVYDDLLEYYPELRHTRDSLVLRLADDFLVLSIDREYVSKILTLASEGFKAYNATINKHKILTNLTFDSSVENIFSYCAINIDITKLEVWKTKDSYNLVQSHVGSTKKLYKKLRWLFELRMSYEVTSTRFNSWEAVVKHIAHAITNLAESFSACFSRLPVNVNAFSEFIDGIIISSCQNCQRGNDAKLKCLELQTVIVSCFKMIMMVKRSKFAKIIKFLEDKQNEVLTEFQLKHA</sequence>
<gene>
    <name evidence="15" type="ORF">AW171_hschr53454</name>
</gene>
<dbReference type="InterPro" id="IPR000477">
    <property type="entry name" value="RT_dom"/>
</dbReference>
<dbReference type="EMBL" id="CP014245">
    <property type="protein sequence ID" value="AMD21502.1"/>
    <property type="molecule type" value="Genomic_DNA"/>
</dbReference>
<dbReference type="GO" id="GO:0042162">
    <property type="term" value="F:telomeric DNA binding"/>
    <property type="evidence" value="ECO:0007669"/>
    <property type="project" value="TreeGrafter"/>
</dbReference>
<dbReference type="CDD" id="cd01648">
    <property type="entry name" value="TERT"/>
    <property type="match status" value="1"/>
</dbReference>
<keyword evidence="5 13" id="KW-0808">Transferase</keyword>
<feature type="domain" description="Reverse transcriptase" evidence="14">
    <location>
        <begin position="399"/>
        <end position="700"/>
    </location>
</feature>
<evidence type="ECO:0000256" key="5">
    <source>
        <dbReference type="ARBA" id="ARBA00022679"/>
    </source>
</evidence>
<evidence type="ECO:0000256" key="8">
    <source>
        <dbReference type="ARBA" id="ARBA00022842"/>
    </source>
</evidence>
<evidence type="ECO:0000256" key="11">
    <source>
        <dbReference type="ARBA" id="ARBA00023242"/>
    </source>
</evidence>
<dbReference type="Gene3D" id="1.10.132.70">
    <property type="match status" value="1"/>
</dbReference>
<accession>A0A0X8HU05</accession>
<evidence type="ECO:0000256" key="9">
    <source>
        <dbReference type="ARBA" id="ARBA00022895"/>
    </source>
</evidence>
<dbReference type="SMART" id="SM00975">
    <property type="entry name" value="Telomerase_RBD"/>
    <property type="match status" value="1"/>
</dbReference>
<evidence type="ECO:0000313" key="16">
    <source>
        <dbReference type="Proteomes" id="UP000243052"/>
    </source>
</evidence>
<dbReference type="AlphaFoldDB" id="A0A0X8HU05"/>
<dbReference type="GO" id="GO:0046872">
    <property type="term" value="F:metal ion binding"/>
    <property type="evidence" value="ECO:0007669"/>
    <property type="project" value="UniProtKB-KW"/>
</dbReference>
<keyword evidence="10 13" id="KW-0695">RNA-directed DNA polymerase</keyword>
<evidence type="ECO:0000259" key="14">
    <source>
        <dbReference type="PROSITE" id="PS50878"/>
    </source>
</evidence>
<dbReference type="Gene3D" id="3.30.70.2630">
    <property type="match status" value="1"/>
</dbReference>
<keyword evidence="6 13" id="KW-0548">Nucleotidyltransferase</keyword>
<dbReference type="InterPro" id="IPR003545">
    <property type="entry name" value="Telomerase_RT"/>
</dbReference>
<protein>
    <recommendedName>
        <fullName evidence="3 13">Telomerase reverse transcriptase</fullName>
        <ecNumber evidence="2 13">2.7.7.49</ecNumber>
    </recommendedName>
    <alternativeName>
        <fullName evidence="13">Telomerase catalytic subunit</fullName>
    </alternativeName>
</protein>
<dbReference type="PROSITE" id="PS50878">
    <property type="entry name" value="RT_POL"/>
    <property type="match status" value="1"/>
</dbReference>
<dbReference type="GO" id="GO:0000781">
    <property type="term" value="C:chromosome, telomeric region"/>
    <property type="evidence" value="ECO:0007669"/>
    <property type="project" value="UniProtKB-SubCell"/>
</dbReference>
<evidence type="ECO:0000256" key="10">
    <source>
        <dbReference type="ARBA" id="ARBA00022918"/>
    </source>
</evidence>
<dbReference type="GO" id="GO:0000333">
    <property type="term" value="C:telomerase catalytic core complex"/>
    <property type="evidence" value="ECO:0007669"/>
    <property type="project" value="TreeGrafter"/>
</dbReference>
<proteinExistence type="inferred from homology"/>
<keyword evidence="7 13" id="KW-0479">Metal-binding</keyword>
<dbReference type="GeneID" id="28724792"/>
<keyword evidence="4 13" id="KW-0158">Chromosome</keyword>
<evidence type="ECO:0000256" key="13">
    <source>
        <dbReference type="RuleBase" id="RU365061"/>
    </source>
</evidence>
<comment type="similarity">
    <text evidence="1 13">Belongs to the reverse transcriptase family. Telomerase subfamily.</text>
</comment>
<evidence type="ECO:0000256" key="6">
    <source>
        <dbReference type="ARBA" id="ARBA00022695"/>
    </source>
</evidence>
<dbReference type="PRINTS" id="PR01365">
    <property type="entry name" value="TELOMERASERT"/>
</dbReference>
<evidence type="ECO:0000256" key="4">
    <source>
        <dbReference type="ARBA" id="ARBA00022454"/>
    </source>
</evidence>
<evidence type="ECO:0000256" key="2">
    <source>
        <dbReference type="ARBA" id="ARBA00012493"/>
    </source>
</evidence>
<keyword evidence="16" id="KW-1185">Reference proteome</keyword>
<dbReference type="EC" id="2.7.7.49" evidence="2 13"/>
<evidence type="ECO:0000313" key="15">
    <source>
        <dbReference type="EMBL" id="AMD21502.1"/>
    </source>
</evidence>
<evidence type="ECO:0000256" key="12">
    <source>
        <dbReference type="ARBA" id="ARBA00048173"/>
    </source>
</evidence>
<name>A0A0X8HU05_9SACH</name>
<keyword evidence="11 13" id="KW-0539">Nucleus</keyword>
<dbReference type="STRING" id="45286.A0A0X8HU05"/>
<reference evidence="15 16" key="1">
    <citation type="submission" date="2016-01" db="EMBL/GenBank/DDBJ databases">
        <title>Genome sequence of the yeast Holleya sinecauda.</title>
        <authorList>
            <person name="Dietrich F.S."/>
        </authorList>
    </citation>
    <scope>NUCLEOTIDE SEQUENCE [LARGE SCALE GENOMIC DNA]</scope>
    <source>
        <strain evidence="15 16">ATCC 58844</strain>
    </source>
</reference>
<keyword evidence="9 13" id="KW-0779">Telomere</keyword>
<evidence type="ECO:0000256" key="7">
    <source>
        <dbReference type="ARBA" id="ARBA00022723"/>
    </source>
</evidence>
<dbReference type="GO" id="GO:0003720">
    <property type="term" value="F:telomerase activity"/>
    <property type="evidence" value="ECO:0007669"/>
    <property type="project" value="InterPro"/>
</dbReference>
<comment type="subcellular location">
    <subcellularLocation>
        <location evidence="13">Nucleus</location>
    </subcellularLocation>
    <subcellularLocation>
        <location evidence="13">Chromosome</location>
        <location evidence="13">Telomere</location>
    </subcellularLocation>
</comment>
<dbReference type="InterPro" id="IPR021891">
    <property type="entry name" value="Telomerase_RBD"/>
</dbReference>
<dbReference type="GO" id="GO:0070034">
    <property type="term" value="F:telomerase RNA binding"/>
    <property type="evidence" value="ECO:0007669"/>
    <property type="project" value="TreeGrafter"/>
</dbReference>
<evidence type="ECO:0000256" key="1">
    <source>
        <dbReference type="ARBA" id="ARBA00008001"/>
    </source>
</evidence>
<comment type="function">
    <text evidence="13">Telomerase is a ribonucleoprotein enzyme essential for the replication of chromosome termini in most eukaryotes. It elongates telomeres. It is a reverse transcriptase that adds simple sequence repeats to chromosome ends by copying a template sequence within the RNA component of the enzyme.</text>
</comment>
<dbReference type="GO" id="GO:0007004">
    <property type="term" value="P:telomere maintenance via telomerase"/>
    <property type="evidence" value="ECO:0007669"/>
    <property type="project" value="TreeGrafter"/>
</dbReference>